<comment type="caution">
    <text evidence="1">The sequence shown here is derived from an EMBL/GenBank/DDBJ whole genome shotgun (WGS) entry which is preliminary data.</text>
</comment>
<dbReference type="Proteomes" id="UP001333110">
    <property type="component" value="Unassembled WGS sequence"/>
</dbReference>
<dbReference type="AlphaFoldDB" id="A0AAN7RT16"/>
<sequence>MSGGAGRRRRLVLHVDLNNTVVAADAMSGQGPRAALNVFLSTVTWGRAGAAGEWQWASDRPSLGPPCPGAVSYYSRHGRDPAFTEAGPGRCFGGLHARHLQLLEWPGRPHDVFSVPGEPSKHYHLILPAFFRLLDTLHREGRAFAVVFRTFGADLPRALRAVSCALAGQHPRFPALRDVAVSGTPRARRAGEGQPDGLHGAPHVRLLSGRLAVPLLKAPASAERKHSQLLGKKLLAGGERACVRILEGRVSSRAVPGWAEHPFSRRGAAAAERGSLARSRSQPCSALGSTLGRNAGNELQKLLWMFLGALTGNRNKSSVQLPVDLTPGQIRCSKQGAVLTRGAERLATHKDGRKLYDYFSSFEGIGGFQDHFDWWARNQFSSQGGKPLWIDPHDPGVHHIFIDDNIRLDDADTVVHPQVFSEQGSSSPRHAPTSELYDICLVQTDLLEAIADEDYFLRCVRRCEENYDRYLACTEKDTPGQQWDGQ</sequence>
<name>A0AAN7RT16_MYCAM</name>
<reference evidence="1 2" key="1">
    <citation type="journal article" date="2023" name="J. Hered.">
        <title>Chromosome-level genome of the wood stork (Mycteria americana) provides insight into avian chromosome evolution.</title>
        <authorList>
            <person name="Flamio R. Jr."/>
            <person name="Ramstad K.M."/>
        </authorList>
    </citation>
    <scope>NUCLEOTIDE SEQUENCE [LARGE SCALE GENOMIC DNA]</scope>
    <source>
        <strain evidence="1">JAX WOST 10</strain>
    </source>
</reference>
<accession>A0AAN7RT16</accession>
<dbReference type="PANTHER" id="PTHR36960:SF1">
    <property type="entry name" value="SI:DKEY-32E6.3"/>
    <property type="match status" value="1"/>
</dbReference>
<organism evidence="1 2">
    <name type="scientific">Mycteria americana</name>
    <name type="common">Wood stork</name>
    <dbReference type="NCBI Taxonomy" id="33587"/>
    <lineage>
        <taxon>Eukaryota</taxon>
        <taxon>Metazoa</taxon>
        <taxon>Chordata</taxon>
        <taxon>Craniata</taxon>
        <taxon>Vertebrata</taxon>
        <taxon>Euteleostomi</taxon>
        <taxon>Archelosauria</taxon>
        <taxon>Archosauria</taxon>
        <taxon>Dinosauria</taxon>
        <taxon>Saurischia</taxon>
        <taxon>Theropoda</taxon>
        <taxon>Coelurosauria</taxon>
        <taxon>Aves</taxon>
        <taxon>Neognathae</taxon>
        <taxon>Neoaves</taxon>
        <taxon>Aequornithes</taxon>
        <taxon>Ciconiiformes</taxon>
        <taxon>Ciconiidae</taxon>
        <taxon>Mycteria</taxon>
    </lineage>
</organism>
<evidence type="ECO:0000313" key="2">
    <source>
        <dbReference type="Proteomes" id="UP001333110"/>
    </source>
</evidence>
<keyword evidence="2" id="KW-1185">Reference proteome</keyword>
<dbReference type="PANTHER" id="PTHR36960">
    <property type="entry name" value="SI:DKEY-32E6.3"/>
    <property type="match status" value="1"/>
</dbReference>
<protein>
    <submittedName>
        <fullName evidence="1">Uncharacterized protein</fullName>
    </submittedName>
</protein>
<evidence type="ECO:0000313" key="1">
    <source>
        <dbReference type="EMBL" id="KAK4815315.1"/>
    </source>
</evidence>
<proteinExistence type="predicted"/>
<dbReference type="EMBL" id="JAUNZN010000010">
    <property type="protein sequence ID" value="KAK4815315.1"/>
    <property type="molecule type" value="Genomic_DNA"/>
</dbReference>
<gene>
    <name evidence="1" type="ORF">QYF61_026220</name>
</gene>